<keyword evidence="4" id="KW-0521">NADP</keyword>
<reference evidence="7 8" key="1">
    <citation type="journal article" date="2009" name="PLoS Genet.">
        <title>The genome of Nectria haematococca: contribution of supernumerary chromosomes to gene expansion.</title>
        <authorList>
            <person name="Coleman J.J."/>
            <person name="Rounsley S.D."/>
            <person name="Rodriguez-Carres M."/>
            <person name="Kuo A."/>
            <person name="Wasmann C.C."/>
            <person name="Grimwood J."/>
            <person name="Schmutz J."/>
            <person name="Taga M."/>
            <person name="White G.J."/>
            <person name="Zhou S."/>
            <person name="Schwartz D.C."/>
            <person name="Freitag M."/>
            <person name="Ma L.J."/>
            <person name="Danchin E.G."/>
            <person name="Henrissat B."/>
            <person name="Coutinho P.M."/>
            <person name="Nelson D.R."/>
            <person name="Straney D."/>
            <person name="Napoli C.A."/>
            <person name="Barker B.M."/>
            <person name="Gribskov M."/>
            <person name="Rep M."/>
            <person name="Kroken S."/>
            <person name="Molnar I."/>
            <person name="Rensing C."/>
            <person name="Kennell J.C."/>
            <person name="Zamora J."/>
            <person name="Farman M.L."/>
            <person name="Selker E.U."/>
            <person name="Salamov A."/>
            <person name="Shapiro H."/>
            <person name="Pangilinan J."/>
            <person name="Lindquist E."/>
            <person name="Lamers C."/>
            <person name="Grigoriev I.V."/>
            <person name="Geiser D.M."/>
            <person name="Covert S.F."/>
            <person name="Temporini E."/>
            <person name="Vanetten H.D."/>
        </authorList>
    </citation>
    <scope>NUCLEOTIDE SEQUENCE [LARGE SCALE GENOMIC DNA]</scope>
    <source>
        <strain evidence="8">ATCC MYA-4622 / CBS 123669 / FGSC 9596 / NRRL 45880 / 77-13-4</strain>
    </source>
</reference>
<dbReference type="GO" id="GO:0071949">
    <property type="term" value="F:FAD binding"/>
    <property type="evidence" value="ECO:0007669"/>
    <property type="project" value="InterPro"/>
</dbReference>
<dbReference type="FunFam" id="3.40.50.720:FF:000084">
    <property type="entry name" value="Short-chain dehydrogenase reductase"/>
    <property type="match status" value="1"/>
</dbReference>
<dbReference type="VEuPathDB" id="FungiDB:NECHADRAFT_88032"/>
<feature type="domain" description="FAD-binding" evidence="6">
    <location>
        <begin position="325"/>
        <end position="515"/>
    </location>
</feature>
<dbReference type="CDD" id="cd05233">
    <property type="entry name" value="SDR_c"/>
    <property type="match status" value="1"/>
</dbReference>
<keyword evidence="8" id="KW-1185">Reference proteome</keyword>
<dbReference type="GeneID" id="9667192"/>
<evidence type="ECO:0000256" key="5">
    <source>
        <dbReference type="ARBA" id="ARBA00023002"/>
    </source>
</evidence>
<dbReference type="RefSeq" id="XP_003039670.1">
    <property type="nucleotide sequence ID" value="XM_003039624.1"/>
</dbReference>
<name>C7ZPT8_FUSV7</name>
<evidence type="ECO:0000313" key="8">
    <source>
        <dbReference type="Proteomes" id="UP000005206"/>
    </source>
</evidence>
<dbReference type="Proteomes" id="UP000005206">
    <property type="component" value="Chromosome 13"/>
</dbReference>
<dbReference type="EMBL" id="GG698973">
    <property type="protein sequence ID" value="EEU33957.1"/>
    <property type="molecule type" value="Genomic_DNA"/>
</dbReference>
<dbReference type="Pfam" id="PF13561">
    <property type="entry name" value="adh_short_C2"/>
    <property type="match status" value="1"/>
</dbReference>
<sequence length="954" mass="105815">MSTLEGKVAIVSGSSAGIGAAIAQELSYRGARVVINYPFSSEKENAKAVLSSLEGPAGSITVEADLSSTTGPSKLVESAVERFGTIDILVNNAGISAPLDIRHADLDECLNAWDTMAGLNGRGTLLLTRAVLKHLAKQNSRIINICSTTSRNPEPGMSVYAGTKGMIESFTRCWARELPQEYGCTVNAVAPGPVATENVLSAPPQILEMLKKTSDGTPVAPRMADPSEVAWTVATLCDERAAWLNGFRFSIDQCAPSVRLCDLNSTYKYVVDQLPQGYRDSRGFPTGNILIWLSLKLVGIPNSIMWFNRGHSRPCENLAHHVGPIVVVGAGPVGLFTALLLAQASVKVIVYEKGSGIDQSPRAVAYFPAVLEEFFKAGILEDIINAGEKNTKGCDWRDKDGNILCKLDVPPDMSDFAVMLSQPEMCEVVLAALQKTGFADVRFGHSFEHLEQDEDAVNYWIKDESTQQVTKNRCQSLIGADGGRSTVRKSLDIEMEGFTWDSWLFVAVNFAYNLDYFGWKAGNFIVDPDEWSIVVKRGKGDSWRMATAIPRQITESTDKRFVLEEAEVKRIKDRICRLLPETRARLSTRQWRPTLLISVAPHASGKLNNPVGGLGLTTGMLDAAHLGRSLRQIFREGANPSVLTTYARVRRNIFRERTDKLTTSNLLRLMSTDAADVKKREELFARLKDPGEFVSKIQTGLPDFALTSTSETKFDTFHETTWFISVTQPDDWTREQFIHEYKTVHTGMTKGGKQAGSPVRRYVQLSNSALTVPGTERPSWDFVTCLTFPNLFITHAGLQDPHYRATAGKHIFCRLDQKGCLVRKVAYFSQVAGEDGFNPGAIRALMFHHRTAKDDKFTEEWFQERANKVTELVTSDHRVRSFVLWQDITPKQIGHFFKDTQFAAGTWHNFKAVETYDFVDQDGAGTFLRDLGERLMKAHDGKITVVVGEPDVIF</sequence>
<keyword evidence="3" id="KW-0274">FAD</keyword>
<dbReference type="eggNOG" id="KOG0725">
    <property type="taxonomic scope" value="Eukaryota"/>
</dbReference>
<gene>
    <name evidence="7" type="ORF">NECHADRAFT_88032</name>
</gene>
<dbReference type="AlphaFoldDB" id="C7ZPT8"/>
<proteinExistence type="inferred from homology"/>
<dbReference type="PRINTS" id="PR00081">
    <property type="entry name" value="GDHRDH"/>
</dbReference>
<comment type="similarity">
    <text evidence="1">Belongs to the short-chain dehydrogenases/reductases (SDR) family.</text>
</comment>
<dbReference type="Gene3D" id="3.40.50.720">
    <property type="entry name" value="NAD(P)-binding Rossmann-like Domain"/>
    <property type="match status" value="1"/>
</dbReference>
<dbReference type="Gene3D" id="3.50.50.60">
    <property type="entry name" value="FAD/NAD(P)-binding domain"/>
    <property type="match status" value="1"/>
</dbReference>
<dbReference type="OMA" id="MNDITED"/>
<evidence type="ECO:0000313" key="7">
    <source>
        <dbReference type="EMBL" id="EEU33957.1"/>
    </source>
</evidence>
<dbReference type="InterPro" id="IPR002938">
    <property type="entry name" value="FAD-bd"/>
</dbReference>
<dbReference type="PANTHER" id="PTHR48107">
    <property type="entry name" value="NADPH-DEPENDENT ALDEHYDE REDUCTASE-LIKE PROTEIN, CHLOROPLASTIC-RELATED"/>
    <property type="match status" value="1"/>
</dbReference>
<evidence type="ECO:0000256" key="2">
    <source>
        <dbReference type="ARBA" id="ARBA00022630"/>
    </source>
</evidence>
<evidence type="ECO:0000256" key="3">
    <source>
        <dbReference type="ARBA" id="ARBA00022827"/>
    </source>
</evidence>
<dbReference type="SUPFAM" id="SSF51905">
    <property type="entry name" value="FAD/NAD(P)-binding domain"/>
    <property type="match status" value="1"/>
</dbReference>
<dbReference type="InParanoid" id="C7ZPT8"/>
<dbReference type="InterPro" id="IPR036291">
    <property type="entry name" value="NAD(P)-bd_dom_sf"/>
</dbReference>
<evidence type="ECO:0000256" key="4">
    <source>
        <dbReference type="ARBA" id="ARBA00022857"/>
    </source>
</evidence>
<dbReference type="STRING" id="660122.C7ZPT8"/>
<dbReference type="KEGG" id="nhe:NECHADRAFT_88032"/>
<dbReference type="HOGENOM" id="CLU_312391_0_0_1"/>
<dbReference type="GO" id="GO:0016614">
    <property type="term" value="F:oxidoreductase activity, acting on CH-OH group of donors"/>
    <property type="evidence" value="ECO:0007669"/>
    <property type="project" value="UniProtKB-ARBA"/>
</dbReference>
<dbReference type="OrthoDB" id="2096480at2759"/>
<organism evidence="7 8">
    <name type="scientific">Fusarium vanettenii (strain ATCC MYA-4622 / CBS 123669 / FGSC 9596 / NRRL 45880 / 77-13-4)</name>
    <name type="common">Fusarium solani subsp. pisi</name>
    <dbReference type="NCBI Taxonomy" id="660122"/>
    <lineage>
        <taxon>Eukaryota</taxon>
        <taxon>Fungi</taxon>
        <taxon>Dikarya</taxon>
        <taxon>Ascomycota</taxon>
        <taxon>Pezizomycotina</taxon>
        <taxon>Sordariomycetes</taxon>
        <taxon>Hypocreomycetidae</taxon>
        <taxon>Hypocreales</taxon>
        <taxon>Nectriaceae</taxon>
        <taxon>Fusarium</taxon>
        <taxon>Fusarium solani species complex</taxon>
        <taxon>Fusarium vanettenii</taxon>
    </lineage>
</organism>
<dbReference type="Pfam" id="PF01494">
    <property type="entry name" value="FAD_binding_3"/>
    <property type="match status" value="1"/>
</dbReference>
<dbReference type="Gene3D" id="3.30.70.2450">
    <property type="match status" value="1"/>
</dbReference>
<dbReference type="PANTHER" id="PTHR48107:SF7">
    <property type="entry name" value="RE15974P"/>
    <property type="match status" value="1"/>
</dbReference>
<protein>
    <recommendedName>
        <fullName evidence="6">FAD-binding domain-containing protein</fullName>
    </recommendedName>
</protein>
<keyword evidence="2" id="KW-0285">Flavoprotein</keyword>
<dbReference type="InterPro" id="IPR036188">
    <property type="entry name" value="FAD/NAD-bd_sf"/>
</dbReference>
<evidence type="ECO:0000256" key="1">
    <source>
        <dbReference type="ARBA" id="ARBA00006484"/>
    </source>
</evidence>
<evidence type="ECO:0000259" key="6">
    <source>
        <dbReference type="Pfam" id="PF01494"/>
    </source>
</evidence>
<dbReference type="SUPFAM" id="SSF51735">
    <property type="entry name" value="NAD(P)-binding Rossmann-fold domains"/>
    <property type="match status" value="1"/>
</dbReference>
<dbReference type="InterPro" id="IPR002347">
    <property type="entry name" value="SDR_fam"/>
</dbReference>
<accession>C7ZPT8</accession>
<dbReference type="PRINTS" id="PR00080">
    <property type="entry name" value="SDRFAMILY"/>
</dbReference>
<keyword evidence="5" id="KW-0560">Oxidoreductase</keyword>